<reference evidence="2" key="2">
    <citation type="journal article" date="2021" name="Data Brief">
        <title>Draft genome sequence data of the facultative, thermophilic, xylanolytic bacterium Paenibacillus sp. strain DA-C8.</title>
        <authorList>
            <person name="Chhe C."/>
            <person name="Uke A."/>
            <person name="Baramee S."/>
            <person name="Ungkulpasvich U."/>
            <person name="Tachaapaikoon C."/>
            <person name="Pason P."/>
            <person name="Waeonukul R."/>
            <person name="Ratanakhanokchai K."/>
            <person name="Kosugi A."/>
        </authorList>
    </citation>
    <scope>NUCLEOTIDE SEQUENCE</scope>
    <source>
        <strain evidence="2">DA-C8</strain>
    </source>
</reference>
<feature type="transmembrane region" description="Helical" evidence="1">
    <location>
        <begin position="289"/>
        <end position="310"/>
    </location>
</feature>
<feature type="transmembrane region" description="Helical" evidence="1">
    <location>
        <begin position="74"/>
        <end position="94"/>
    </location>
</feature>
<proteinExistence type="predicted"/>
<keyword evidence="1" id="KW-1133">Transmembrane helix</keyword>
<dbReference type="Pfam" id="PF12679">
    <property type="entry name" value="ABC2_membrane_2"/>
    <property type="match status" value="1"/>
</dbReference>
<accession>A0A916QEM0</accession>
<keyword evidence="3" id="KW-1185">Reference proteome</keyword>
<evidence type="ECO:0000313" key="3">
    <source>
        <dbReference type="Proteomes" id="UP000654993"/>
    </source>
</evidence>
<evidence type="ECO:0000313" key="2">
    <source>
        <dbReference type="EMBL" id="GFR38008.1"/>
    </source>
</evidence>
<dbReference type="Proteomes" id="UP000654993">
    <property type="component" value="Unassembled WGS sequence"/>
</dbReference>
<comment type="caution">
    <text evidence="2">The sequence shown here is derived from an EMBL/GenBank/DDBJ whole genome shotgun (WGS) entry which is preliminary data.</text>
</comment>
<dbReference type="GO" id="GO:0005886">
    <property type="term" value="C:plasma membrane"/>
    <property type="evidence" value="ECO:0007669"/>
    <property type="project" value="UniProtKB-SubCell"/>
</dbReference>
<feature type="transmembrane region" description="Helical" evidence="1">
    <location>
        <begin position="115"/>
        <end position="147"/>
    </location>
</feature>
<gene>
    <name evidence="2" type="ORF">PRECH8_13040</name>
</gene>
<sequence>MNTRPFWVIVRKEIADYLHSWRFFILIGIIMLTCLGSLYTALSGITKAAAATDTRVEFLFLRLFTISNGTVPSFMSFITFLGPLLGIGLGFDAINSERNKGTLSRILAQPVPRDYVINAKFAAALLVIGAAFFALGLLVMGIGILVTGIELTFEEFLRIISYLLMSLVYVAFWLNLSILFSVLFKQPATAALSGIAVWLFFSVFYNMIIELLGNALAPGELTVESILSYESTMMFLLRLSPAYLFSEVTKTLLYPTVNTLGSSILASEQQFFMIPDTPLSFVQSLLVCWPQLTAMIAATLICFGVSYYIFMRQEIRSRS</sequence>
<keyword evidence="1" id="KW-0812">Transmembrane</keyword>
<dbReference type="PANTHER" id="PTHR43471">
    <property type="entry name" value="ABC TRANSPORTER PERMEASE"/>
    <property type="match status" value="1"/>
</dbReference>
<protein>
    <submittedName>
        <fullName evidence="2">ABC transporter permease</fullName>
    </submittedName>
</protein>
<dbReference type="AlphaFoldDB" id="A0A916QEM0"/>
<reference evidence="2" key="1">
    <citation type="submission" date="2020-08" db="EMBL/GenBank/DDBJ databases">
        <authorList>
            <person name="Uke A."/>
            <person name="Chhe C."/>
            <person name="Baramee S."/>
            <person name="Kosugi A."/>
        </authorList>
    </citation>
    <scope>NUCLEOTIDE SEQUENCE</scope>
    <source>
        <strain evidence="2">DA-C8</strain>
    </source>
</reference>
<dbReference type="PANTHER" id="PTHR43471:SF14">
    <property type="entry name" value="ABC-2 TYPE TRANSPORT SYSTEM PERMEASE PROTEIN"/>
    <property type="match status" value="1"/>
</dbReference>
<feature type="transmembrane region" description="Helical" evidence="1">
    <location>
        <begin position="190"/>
        <end position="209"/>
    </location>
</feature>
<dbReference type="GO" id="GO:0140359">
    <property type="term" value="F:ABC-type transporter activity"/>
    <property type="evidence" value="ECO:0007669"/>
    <property type="project" value="InterPro"/>
</dbReference>
<evidence type="ECO:0000256" key="1">
    <source>
        <dbReference type="SAM" id="Phobius"/>
    </source>
</evidence>
<organism evidence="2 3">
    <name type="scientific">Insulibacter thermoxylanivorax</name>
    <dbReference type="NCBI Taxonomy" id="2749268"/>
    <lineage>
        <taxon>Bacteria</taxon>
        <taxon>Bacillati</taxon>
        <taxon>Bacillota</taxon>
        <taxon>Bacilli</taxon>
        <taxon>Bacillales</taxon>
        <taxon>Paenibacillaceae</taxon>
        <taxon>Insulibacter</taxon>
    </lineage>
</organism>
<dbReference type="EMBL" id="BMAQ01000009">
    <property type="protein sequence ID" value="GFR38008.1"/>
    <property type="molecule type" value="Genomic_DNA"/>
</dbReference>
<name>A0A916QEM0_9BACL</name>
<feature type="transmembrane region" description="Helical" evidence="1">
    <location>
        <begin position="21"/>
        <end position="42"/>
    </location>
</feature>
<keyword evidence="1" id="KW-0472">Membrane</keyword>
<feature type="transmembrane region" description="Helical" evidence="1">
    <location>
        <begin position="159"/>
        <end position="183"/>
    </location>
</feature>
<dbReference type="RefSeq" id="WP_200966267.1">
    <property type="nucleotide sequence ID" value="NZ_BMAQ01000009.1"/>
</dbReference>